<keyword evidence="4" id="KW-0808">Transferase</keyword>
<dbReference type="PANTHER" id="PTHR42743">
    <property type="entry name" value="AMINO-ACID AMINOTRANSFERASE"/>
    <property type="match status" value="1"/>
</dbReference>
<accession>A0A3B0R9S9</accession>
<dbReference type="EC" id="2.6.1.42" evidence="4"/>
<dbReference type="InterPro" id="IPR043132">
    <property type="entry name" value="BCAT-like_C"/>
</dbReference>
<dbReference type="InterPro" id="IPR018300">
    <property type="entry name" value="Aminotrans_IV_CS"/>
</dbReference>
<dbReference type="GO" id="GO:0004084">
    <property type="term" value="F:branched-chain-amino-acid transaminase activity"/>
    <property type="evidence" value="ECO:0007669"/>
    <property type="project" value="UniProtKB-EC"/>
</dbReference>
<dbReference type="GO" id="GO:0005829">
    <property type="term" value="C:cytosol"/>
    <property type="evidence" value="ECO:0007669"/>
    <property type="project" value="TreeGrafter"/>
</dbReference>
<dbReference type="InterPro" id="IPR043131">
    <property type="entry name" value="BCAT-like_N"/>
</dbReference>
<protein>
    <submittedName>
        <fullName evidence="4">Branched-chain amino acid aminotransferase</fullName>
        <ecNumber evidence="4">2.6.1.42</ecNumber>
    </submittedName>
</protein>
<name>A0A3B0R9S9_9ZZZZ</name>
<comment type="cofactor">
    <cofactor evidence="1">
        <name>pyridoxal 5'-phosphate</name>
        <dbReference type="ChEBI" id="CHEBI:597326"/>
    </cofactor>
</comment>
<dbReference type="Pfam" id="PF01063">
    <property type="entry name" value="Aminotran_4"/>
    <property type="match status" value="1"/>
</dbReference>
<evidence type="ECO:0000256" key="2">
    <source>
        <dbReference type="ARBA" id="ARBA00009320"/>
    </source>
</evidence>
<dbReference type="Gene3D" id="3.30.470.10">
    <property type="match status" value="1"/>
</dbReference>
<evidence type="ECO:0000256" key="1">
    <source>
        <dbReference type="ARBA" id="ARBA00001933"/>
    </source>
</evidence>
<dbReference type="Gene3D" id="3.20.10.10">
    <property type="entry name" value="D-amino Acid Aminotransferase, subunit A, domain 2"/>
    <property type="match status" value="1"/>
</dbReference>
<proteinExistence type="inferred from homology"/>
<evidence type="ECO:0000256" key="3">
    <source>
        <dbReference type="ARBA" id="ARBA00022898"/>
    </source>
</evidence>
<dbReference type="PANTHER" id="PTHR42743:SF11">
    <property type="entry name" value="AMINODEOXYCHORISMATE LYASE"/>
    <property type="match status" value="1"/>
</dbReference>
<reference evidence="4" key="1">
    <citation type="submission" date="2018-06" db="EMBL/GenBank/DDBJ databases">
        <authorList>
            <person name="Zhirakovskaya E."/>
        </authorList>
    </citation>
    <scope>NUCLEOTIDE SEQUENCE</scope>
</reference>
<dbReference type="NCBIfam" id="NF009896">
    <property type="entry name" value="PRK13356.1"/>
    <property type="match status" value="1"/>
</dbReference>
<keyword evidence="3" id="KW-0663">Pyridoxal phosphate</keyword>
<dbReference type="SUPFAM" id="SSF56752">
    <property type="entry name" value="D-aminoacid aminotransferase-like PLP-dependent enzymes"/>
    <property type="match status" value="1"/>
</dbReference>
<dbReference type="GO" id="GO:0046394">
    <property type="term" value="P:carboxylic acid biosynthetic process"/>
    <property type="evidence" value="ECO:0007669"/>
    <property type="project" value="UniProtKB-ARBA"/>
</dbReference>
<keyword evidence="4" id="KW-0032">Aminotransferase</keyword>
<dbReference type="PROSITE" id="PS00770">
    <property type="entry name" value="AA_TRANSFER_CLASS_4"/>
    <property type="match status" value="1"/>
</dbReference>
<dbReference type="EMBL" id="UOEF01000092">
    <property type="protein sequence ID" value="VAV90044.1"/>
    <property type="molecule type" value="Genomic_DNA"/>
</dbReference>
<sequence length="286" mass="31613">MSEWSQTWTWLNGSWHEGNTPIIGPRTHGFWLGSTVFDGARGFEGVAPDLDRHCERVNRSAVSMGLLARHETGEIMELAQEGLKKFAPGAAVYIRPMYWAEQGGFSAVPPMPESTRFALCLYEVPMPEPTGFSITHSSYRRPARDQAPVEAKAACLYPNSARAISEAKDKGFDNALVSDAVGNIAELATANVFLAKDGDVHTPAWNGTFLNGITRQRVIRLLGDAGVTIHERALGYQDFLDADEIFSTGNYSKVMPITRIDARELQPGPLFHQARDLYWEFAHSGK</sequence>
<organism evidence="4">
    <name type="scientific">hydrothermal vent metagenome</name>
    <dbReference type="NCBI Taxonomy" id="652676"/>
    <lineage>
        <taxon>unclassified sequences</taxon>
        <taxon>metagenomes</taxon>
        <taxon>ecological metagenomes</taxon>
    </lineage>
</organism>
<comment type="similarity">
    <text evidence="2">Belongs to the class-IV pyridoxal-phosphate-dependent aminotransferase family.</text>
</comment>
<gene>
    <name evidence="4" type="ORF">MNBD_ALPHA04-2217</name>
</gene>
<evidence type="ECO:0000313" key="4">
    <source>
        <dbReference type="EMBL" id="VAV90044.1"/>
    </source>
</evidence>
<dbReference type="InterPro" id="IPR036038">
    <property type="entry name" value="Aminotransferase-like"/>
</dbReference>
<dbReference type="InterPro" id="IPR001544">
    <property type="entry name" value="Aminotrans_IV"/>
</dbReference>
<dbReference type="InterPro" id="IPR050571">
    <property type="entry name" value="Class-IV_PLP-Dep_Aminotrnsfr"/>
</dbReference>
<dbReference type="AlphaFoldDB" id="A0A3B0R9S9"/>